<feature type="non-terminal residue" evidence="2">
    <location>
        <position position="254"/>
    </location>
</feature>
<protein>
    <submittedName>
        <fullName evidence="2">Uncharacterized protein</fullName>
    </submittedName>
</protein>
<gene>
    <name evidence="2" type="ORF">PXEA_LOCUS9177</name>
</gene>
<dbReference type="EMBL" id="CAAALY010025685">
    <property type="protein sequence ID" value="VEL15737.1"/>
    <property type="molecule type" value="Genomic_DNA"/>
</dbReference>
<dbReference type="AlphaFoldDB" id="A0A448WMT6"/>
<evidence type="ECO:0000313" key="2">
    <source>
        <dbReference type="EMBL" id="VEL15737.1"/>
    </source>
</evidence>
<name>A0A448WMT6_9PLAT</name>
<proteinExistence type="predicted"/>
<evidence type="ECO:0000256" key="1">
    <source>
        <dbReference type="SAM" id="MobiDB-lite"/>
    </source>
</evidence>
<feature type="region of interest" description="Disordered" evidence="1">
    <location>
        <begin position="1"/>
        <end position="39"/>
    </location>
</feature>
<dbReference type="Proteomes" id="UP000784294">
    <property type="component" value="Unassembled WGS sequence"/>
</dbReference>
<reference evidence="2" key="1">
    <citation type="submission" date="2018-11" db="EMBL/GenBank/DDBJ databases">
        <authorList>
            <consortium name="Pathogen Informatics"/>
        </authorList>
    </citation>
    <scope>NUCLEOTIDE SEQUENCE</scope>
</reference>
<feature type="region of interest" description="Disordered" evidence="1">
    <location>
        <begin position="62"/>
        <end position="102"/>
    </location>
</feature>
<comment type="caution">
    <text evidence="2">The sequence shown here is derived from an EMBL/GenBank/DDBJ whole genome shotgun (WGS) entry which is preliminary data.</text>
</comment>
<organism evidence="2 3">
    <name type="scientific">Protopolystoma xenopodis</name>
    <dbReference type="NCBI Taxonomy" id="117903"/>
    <lineage>
        <taxon>Eukaryota</taxon>
        <taxon>Metazoa</taxon>
        <taxon>Spiralia</taxon>
        <taxon>Lophotrochozoa</taxon>
        <taxon>Platyhelminthes</taxon>
        <taxon>Monogenea</taxon>
        <taxon>Polyopisthocotylea</taxon>
        <taxon>Polystomatidea</taxon>
        <taxon>Polystomatidae</taxon>
        <taxon>Protopolystoma</taxon>
    </lineage>
</organism>
<sequence length="254" mass="27806">SRGHGRCPTGPVEPIRRGGSGTRSNGSPNGKPSRRHGGPFDVYGHVWSVDSSEVGLVLGRGRGRGQAEANRGYSRSVGVDDKALRLPAPAPPERARCTRRSRTSSAAEASGSLLDACAACCLGEWKTKMRRVGVEAGLESGQKSITTISEQTQQLGINRFCETSLTSKRHLNRFSTNDPSLVLSTPSEGVVYTNWVPRQLSRSSLIPFRRDCRLDLAPPPLITTRTRFMTEWNTSRRHIIAQINTHTHTHIQGE</sequence>
<keyword evidence="3" id="KW-1185">Reference proteome</keyword>
<accession>A0A448WMT6</accession>
<evidence type="ECO:0000313" key="3">
    <source>
        <dbReference type="Proteomes" id="UP000784294"/>
    </source>
</evidence>